<sequence>MSKHQESSAPPGPPPDYQQYAQDTHIYQGTAPPPPYTAQPGQYLPEYPNFVRTQQGYGAIPPATTVIITQTQPDVVIIGACPACRVGVLQDDFTCLGVLCAIFFFPLGLLCCLALREKKCRNCGATFDA</sequence>
<evidence type="ECO:0000256" key="1">
    <source>
        <dbReference type="ARBA" id="ARBA00004155"/>
    </source>
</evidence>
<dbReference type="RefSeq" id="XP_030753467.1">
    <property type="nucleotide sequence ID" value="XM_030897607.1"/>
</dbReference>
<evidence type="ECO:0000256" key="10">
    <source>
        <dbReference type="ARBA" id="ARBA00035449"/>
    </source>
</evidence>
<evidence type="ECO:0000313" key="16">
    <source>
        <dbReference type="RefSeq" id="XP_030753467.1"/>
    </source>
</evidence>
<protein>
    <recommendedName>
        <fullName evidence="9">Membrane protein BRI3</fullName>
    </recommendedName>
    <alternativeName>
        <fullName evidence="10">Brain protein I3</fullName>
    </alternativeName>
</protein>
<dbReference type="InterPro" id="IPR019317">
    <property type="entry name" value="BRI3"/>
</dbReference>
<reference evidence="15 16" key="1">
    <citation type="submission" date="2025-04" db="UniProtKB">
        <authorList>
            <consortium name="RefSeq"/>
        </authorList>
    </citation>
    <scope>IDENTIFICATION</scope>
    <source>
        <tissue evidence="15 16">Gonads</tissue>
    </source>
</reference>
<comment type="subcellular location">
    <subcellularLocation>
        <location evidence="2">Cytoplasm</location>
        <location evidence="2">Perinuclear region</location>
    </subcellularLocation>
    <subcellularLocation>
        <location evidence="1">Lysosome membrane</location>
        <topology evidence="1">Multi-pass membrane protein</topology>
    </subcellularLocation>
</comment>
<organism evidence="14 15">
    <name type="scientific">Sitophilus oryzae</name>
    <name type="common">Rice weevil</name>
    <name type="synonym">Curculio oryzae</name>
    <dbReference type="NCBI Taxonomy" id="7048"/>
    <lineage>
        <taxon>Eukaryota</taxon>
        <taxon>Metazoa</taxon>
        <taxon>Ecdysozoa</taxon>
        <taxon>Arthropoda</taxon>
        <taxon>Hexapoda</taxon>
        <taxon>Insecta</taxon>
        <taxon>Pterygota</taxon>
        <taxon>Neoptera</taxon>
        <taxon>Endopterygota</taxon>
        <taxon>Coleoptera</taxon>
        <taxon>Polyphaga</taxon>
        <taxon>Cucujiformia</taxon>
        <taxon>Curculionidae</taxon>
        <taxon>Dryophthorinae</taxon>
        <taxon>Sitophilus</taxon>
    </lineage>
</organism>
<keyword evidence="4" id="KW-0963">Cytoplasm</keyword>
<evidence type="ECO:0000256" key="5">
    <source>
        <dbReference type="ARBA" id="ARBA00022692"/>
    </source>
</evidence>
<evidence type="ECO:0000256" key="3">
    <source>
        <dbReference type="ARBA" id="ARBA00008090"/>
    </source>
</evidence>
<dbReference type="RefSeq" id="XP_030753469.1">
    <property type="nucleotide sequence ID" value="XM_030897609.1"/>
</dbReference>
<accession>A0A6J2XQW9</accession>
<keyword evidence="8" id="KW-0458">Lysosome</keyword>
<evidence type="ECO:0000256" key="6">
    <source>
        <dbReference type="ARBA" id="ARBA00022989"/>
    </source>
</evidence>
<dbReference type="RefSeq" id="XP_030753466.1">
    <property type="nucleotide sequence ID" value="XM_030897606.1"/>
</dbReference>
<keyword evidence="7 13" id="KW-0472">Membrane</keyword>
<gene>
    <name evidence="15 16 17 18" type="primary">LOC115880415</name>
</gene>
<feature type="region of interest" description="Disordered" evidence="12">
    <location>
        <begin position="1"/>
        <end position="38"/>
    </location>
</feature>
<keyword evidence="5 13" id="KW-0812">Transmembrane</keyword>
<dbReference type="OrthoDB" id="2564984at2759"/>
<dbReference type="AlphaFoldDB" id="A0A6J2XQW9"/>
<dbReference type="GO" id="GO:0048471">
    <property type="term" value="C:perinuclear region of cytoplasm"/>
    <property type="evidence" value="ECO:0007669"/>
    <property type="project" value="UniProtKB-SubCell"/>
</dbReference>
<keyword evidence="6 13" id="KW-1133">Transmembrane helix</keyword>
<evidence type="ECO:0000256" key="8">
    <source>
        <dbReference type="ARBA" id="ARBA00023228"/>
    </source>
</evidence>
<evidence type="ECO:0000313" key="18">
    <source>
        <dbReference type="RefSeq" id="XP_030753469.1"/>
    </source>
</evidence>
<dbReference type="PANTHER" id="PTHR13551:SF1">
    <property type="entry name" value="MEMBRANE PROTEIN BRI3"/>
    <property type="match status" value="1"/>
</dbReference>
<keyword evidence="14" id="KW-1185">Reference proteome</keyword>
<evidence type="ECO:0000256" key="7">
    <source>
        <dbReference type="ARBA" id="ARBA00023136"/>
    </source>
</evidence>
<dbReference type="PANTHER" id="PTHR13551">
    <property type="entry name" value="BRAIN PROTEIN I3"/>
    <property type="match status" value="1"/>
</dbReference>
<evidence type="ECO:0000256" key="13">
    <source>
        <dbReference type="SAM" id="Phobius"/>
    </source>
</evidence>
<evidence type="ECO:0000256" key="11">
    <source>
        <dbReference type="ARBA" id="ARBA00046593"/>
    </source>
</evidence>
<evidence type="ECO:0000256" key="4">
    <source>
        <dbReference type="ARBA" id="ARBA00022490"/>
    </source>
</evidence>
<dbReference type="Pfam" id="PF10164">
    <property type="entry name" value="BRI3"/>
    <property type="match status" value="1"/>
</dbReference>
<evidence type="ECO:0000256" key="9">
    <source>
        <dbReference type="ARBA" id="ARBA00035284"/>
    </source>
</evidence>
<dbReference type="GO" id="GO:0005765">
    <property type="term" value="C:lysosomal membrane"/>
    <property type="evidence" value="ECO:0007669"/>
    <property type="project" value="UniProtKB-SubCell"/>
</dbReference>
<feature type="transmembrane region" description="Helical" evidence="13">
    <location>
        <begin position="96"/>
        <end position="115"/>
    </location>
</feature>
<dbReference type="Proteomes" id="UP000504635">
    <property type="component" value="Unplaced"/>
</dbReference>
<evidence type="ECO:0000256" key="12">
    <source>
        <dbReference type="SAM" id="MobiDB-lite"/>
    </source>
</evidence>
<evidence type="ECO:0000313" key="17">
    <source>
        <dbReference type="RefSeq" id="XP_030753468.1"/>
    </source>
</evidence>
<name>A0A6J2XQW9_SITOR</name>
<dbReference type="KEGG" id="soy:115880415"/>
<proteinExistence type="inferred from homology"/>
<evidence type="ECO:0000256" key="2">
    <source>
        <dbReference type="ARBA" id="ARBA00004556"/>
    </source>
</evidence>
<comment type="similarity">
    <text evidence="3">Belongs to the BRI3 family.</text>
</comment>
<evidence type="ECO:0000313" key="15">
    <source>
        <dbReference type="RefSeq" id="XP_030753466.1"/>
    </source>
</evidence>
<dbReference type="RefSeq" id="XP_030753468.1">
    <property type="nucleotide sequence ID" value="XM_030897608.1"/>
</dbReference>
<comment type="subunit">
    <text evidence="11">Interacts with BRI3BP. Interacts with MGAT1 and IFITM3.</text>
</comment>
<dbReference type="GeneID" id="115880415"/>
<evidence type="ECO:0000313" key="14">
    <source>
        <dbReference type="Proteomes" id="UP000504635"/>
    </source>
</evidence>